<keyword evidence="4 8" id="KW-0812">Transmembrane</keyword>
<name>A0A8H7UG68_9FUNG</name>
<evidence type="ECO:0000313" key="9">
    <source>
        <dbReference type="EMBL" id="KAG2180487.1"/>
    </source>
</evidence>
<accession>A0A8H7UG68</accession>
<keyword evidence="10" id="KW-1185">Reference proteome</keyword>
<dbReference type="EMBL" id="JAEPRA010000009">
    <property type="protein sequence ID" value="KAG2180487.1"/>
    <property type="molecule type" value="Genomic_DNA"/>
</dbReference>
<dbReference type="OrthoDB" id="627262at2759"/>
<comment type="similarity">
    <text evidence="2">Belongs to the oligopeptide OPT transporter family.</text>
</comment>
<feature type="transmembrane region" description="Helical" evidence="8">
    <location>
        <begin position="720"/>
        <end position="746"/>
    </location>
</feature>
<keyword evidence="5 8" id="KW-1133">Transmembrane helix</keyword>
<evidence type="ECO:0008006" key="11">
    <source>
        <dbReference type="Google" id="ProtNLM"/>
    </source>
</evidence>
<feature type="transmembrane region" description="Helical" evidence="8">
    <location>
        <begin position="318"/>
        <end position="335"/>
    </location>
</feature>
<reference evidence="9" key="1">
    <citation type="submission" date="2020-12" db="EMBL/GenBank/DDBJ databases">
        <title>Metabolic potential, ecology and presence of endohyphal bacteria is reflected in genomic diversity of Mucoromycotina.</title>
        <authorList>
            <person name="Muszewska A."/>
            <person name="Okrasinska A."/>
            <person name="Steczkiewicz K."/>
            <person name="Drgas O."/>
            <person name="Orlowska M."/>
            <person name="Perlinska-Lenart U."/>
            <person name="Aleksandrzak-Piekarczyk T."/>
            <person name="Szatraj K."/>
            <person name="Zielenkiewicz U."/>
            <person name="Pilsyk S."/>
            <person name="Malc E."/>
            <person name="Mieczkowski P."/>
            <person name="Kruszewska J.S."/>
            <person name="Biernat P."/>
            <person name="Pawlowska J."/>
        </authorList>
    </citation>
    <scope>NUCLEOTIDE SEQUENCE</scope>
    <source>
        <strain evidence="9">WA0000051536</strain>
    </source>
</reference>
<dbReference type="GO" id="GO:0035673">
    <property type="term" value="F:oligopeptide transmembrane transporter activity"/>
    <property type="evidence" value="ECO:0007669"/>
    <property type="project" value="InterPro"/>
</dbReference>
<comment type="subcellular location">
    <subcellularLocation>
        <location evidence="1">Membrane</location>
        <topology evidence="1">Multi-pass membrane protein</topology>
    </subcellularLocation>
</comment>
<dbReference type="InterPro" id="IPR045035">
    <property type="entry name" value="YSL-like"/>
</dbReference>
<evidence type="ECO:0000256" key="8">
    <source>
        <dbReference type="SAM" id="Phobius"/>
    </source>
</evidence>
<proteinExistence type="inferred from homology"/>
<comment type="caution">
    <text evidence="9">The sequence shown here is derived from an EMBL/GenBank/DDBJ whole genome shotgun (WGS) entry which is preliminary data.</text>
</comment>
<evidence type="ECO:0000256" key="6">
    <source>
        <dbReference type="ARBA" id="ARBA00023136"/>
    </source>
</evidence>
<evidence type="ECO:0000256" key="2">
    <source>
        <dbReference type="ARBA" id="ARBA00008807"/>
    </source>
</evidence>
<dbReference type="GO" id="GO:0000329">
    <property type="term" value="C:fungal-type vacuole membrane"/>
    <property type="evidence" value="ECO:0007669"/>
    <property type="project" value="TreeGrafter"/>
</dbReference>
<evidence type="ECO:0000256" key="1">
    <source>
        <dbReference type="ARBA" id="ARBA00004141"/>
    </source>
</evidence>
<keyword evidence="3" id="KW-0813">Transport</keyword>
<dbReference type="PANTHER" id="PTHR31645">
    <property type="entry name" value="OLIGOPEPTIDE TRANSPORTER YGL114W-RELATED"/>
    <property type="match status" value="1"/>
</dbReference>
<feature type="transmembrane region" description="Helical" evidence="8">
    <location>
        <begin position="276"/>
        <end position="298"/>
    </location>
</feature>
<feature type="transmembrane region" description="Helical" evidence="8">
    <location>
        <begin position="54"/>
        <end position="76"/>
    </location>
</feature>
<dbReference type="NCBIfam" id="TIGR00728">
    <property type="entry name" value="OPT_sfam"/>
    <property type="match status" value="1"/>
</dbReference>
<dbReference type="PANTHER" id="PTHR31645:SF0">
    <property type="entry name" value="OLIGOPEPTIDE TRANSPORTER YGL114W-RELATED"/>
    <property type="match status" value="1"/>
</dbReference>
<dbReference type="Pfam" id="PF03169">
    <property type="entry name" value="OPT"/>
    <property type="match status" value="1"/>
</dbReference>
<feature type="transmembrane region" description="Helical" evidence="8">
    <location>
        <begin position="160"/>
        <end position="178"/>
    </location>
</feature>
<feature type="transmembrane region" description="Helical" evidence="8">
    <location>
        <begin position="626"/>
        <end position="647"/>
    </location>
</feature>
<evidence type="ECO:0000313" key="10">
    <source>
        <dbReference type="Proteomes" id="UP000612746"/>
    </source>
</evidence>
<evidence type="ECO:0000256" key="7">
    <source>
        <dbReference type="SAM" id="MobiDB-lite"/>
    </source>
</evidence>
<dbReference type="AlphaFoldDB" id="A0A8H7UG68"/>
<evidence type="ECO:0000256" key="5">
    <source>
        <dbReference type="ARBA" id="ARBA00022989"/>
    </source>
</evidence>
<dbReference type="Proteomes" id="UP000612746">
    <property type="component" value="Unassembled WGS sequence"/>
</dbReference>
<feature type="transmembrane region" description="Helical" evidence="8">
    <location>
        <begin position="376"/>
        <end position="402"/>
    </location>
</feature>
<feature type="compositionally biased region" description="Low complexity" evidence="7">
    <location>
        <begin position="246"/>
        <end position="257"/>
    </location>
</feature>
<dbReference type="InterPro" id="IPR004813">
    <property type="entry name" value="OPT"/>
</dbReference>
<evidence type="ECO:0000256" key="4">
    <source>
        <dbReference type="ARBA" id="ARBA00022692"/>
    </source>
</evidence>
<feature type="transmembrane region" description="Helical" evidence="8">
    <location>
        <begin position="488"/>
        <end position="509"/>
    </location>
</feature>
<protein>
    <recommendedName>
        <fullName evidence="11">Oligopeptide transporter</fullName>
    </recommendedName>
</protein>
<feature type="transmembrane region" description="Helical" evidence="8">
    <location>
        <begin position="460"/>
        <end position="482"/>
    </location>
</feature>
<organism evidence="9 10">
    <name type="scientific">Umbelopsis vinacea</name>
    <dbReference type="NCBI Taxonomy" id="44442"/>
    <lineage>
        <taxon>Eukaryota</taxon>
        <taxon>Fungi</taxon>
        <taxon>Fungi incertae sedis</taxon>
        <taxon>Mucoromycota</taxon>
        <taxon>Mucoromycotina</taxon>
        <taxon>Umbelopsidomycetes</taxon>
        <taxon>Umbelopsidales</taxon>
        <taxon>Umbelopsidaceae</taxon>
        <taxon>Umbelopsis</taxon>
    </lineage>
</organism>
<evidence type="ECO:0000256" key="3">
    <source>
        <dbReference type="ARBA" id="ARBA00022448"/>
    </source>
</evidence>
<keyword evidence="6 8" id="KW-0472">Membrane</keyword>
<feature type="region of interest" description="Disordered" evidence="7">
    <location>
        <begin position="230"/>
        <end position="260"/>
    </location>
</feature>
<feature type="transmembrane region" description="Helical" evidence="8">
    <location>
        <begin position="119"/>
        <end position="140"/>
    </location>
</feature>
<gene>
    <name evidence="9" type="ORF">INT44_003491</name>
</gene>
<feature type="transmembrane region" description="Helical" evidence="8">
    <location>
        <begin position="342"/>
        <end position="364"/>
    </location>
</feature>
<sequence>MLSSDSRNASIEVIPTQFTDIDTTRAEDQEPMVLGASRSDGYGLLAGPSDESHFTIRAVLCGLLIGTVMCFSNMYFGLQTGWISMMSLQSSLLGYAMFKPFKGKLRRAFGPIENVVLQTTAVATATMPLAAGFVGIIPALQSMTEEDHPGGGLQFTSLQLIVWSLGVAFFGVFFAIPLRTQTIIREKLRFPSGTATAQMISILHQRQDPTEQKVQLRLVNGSQLRHRTSPLQEGRPLLSDPALNRSYSPPAASVSPPVDDESDEEFEAKWALKWRALLASFSISSAYTVTTYFFPIAYALPIFNWLSFGLIDFKAWDWYFTPSLSYVGQGIIMGLPTTLSMLLGCVVGWGILSPIAHFAGWAPGPVDDWKDGSKGWILWISLGVMIAESFVSLTVVFVRSIVKSFRGAKPSKPQQPVQIGTGSEATEDVIVSELDESAGLRDYEEEEEEDAPPDQLVSPIVTFIGLIFSTLLCLAGVAYVFGTDLLPLHMTFVAVVLAMILSVLGVRALGETDLNPVSGLGKISQVCFAAMMPGGIVANLVAGGIAEAGAQQAGDLMQDLKTGHLLRASPKAQFYGQMIGSFFSVFVSTAAYKLYTSIYEVPGKEFPAPTAAVWLDMSRLVNGRPLPPHVLEFVLAFSCLFGILVLIKETTDYKWRKYIPQGIAFAIGIYNPPNFTLARVIGGWAGYAWDRYCDGPATPNDDNKGGLVGLCRRYREAGKVLIIVIASGFVLGEGTFALFNLCLRALGVPHF</sequence>